<evidence type="ECO:0000256" key="1">
    <source>
        <dbReference type="SAM" id="SignalP"/>
    </source>
</evidence>
<organism evidence="2 3">
    <name type="scientific">Amycolatopsis magusensis</name>
    <dbReference type="NCBI Taxonomy" id="882444"/>
    <lineage>
        <taxon>Bacteria</taxon>
        <taxon>Bacillati</taxon>
        <taxon>Actinomycetota</taxon>
        <taxon>Actinomycetes</taxon>
        <taxon>Pseudonocardiales</taxon>
        <taxon>Pseudonocardiaceae</taxon>
        <taxon>Amycolatopsis</taxon>
    </lineage>
</organism>
<sequence>MRALVPLVFPLALLPACSGADLACTAIGSRSGVSVEVDPAVAPKVDSGTLELCWDGRCRTLDLELYPSTAAGETTCAGEVCSAQVRQTGGKHAFGDVLDLPLTEIQATLRLTGTESVTATLPLTPEQTYPNGPGCGAGSPQQRLVVEASGTVRAG</sequence>
<protein>
    <recommendedName>
        <fullName evidence="4">Secreted protein</fullName>
    </recommendedName>
</protein>
<feature type="signal peptide" evidence="1">
    <location>
        <begin position="1"/>
        <end position="20"/>
    </location>
</feature>
<proteinExistence type="predicted"/>
<dbReference type="Proteomes" id="UP000741013">
    <property type="component" value="Unassembled WGS sequence"/>
</dbReference>
<dbReference type="EMBL" id="JAGGMS010000001">
    <property type="protein sequence ID" value="MBP2179406.1"/>
    <property type="molecule type" value="Genomic_DNA"/>
</dbReference>
<keyword evidence="3" id="KW-1185">Reference proteome</keyword>
<comment type="caution">
    <text evidence="2">The sequence shown here is derived from an EMBL/GenBank/DDBJ whole genome shotgun (WGS) entry which is preliminary data.</text>
</comment>
<keyword evidence="1" id="KW-0732">Signal</keyword>
<gene>
    <name evidence="2" type="ORF">JOM49_000932</name>
</gene>
<accession>A0ABS4PJ29</accession>
<feature type="chain" id="PRO_5047053564" description="Secreted protein" evidence="1">
    <location>
        <begin position="21"/>
        <end position="155"/>
    </location>
</feature>
<evidence type="ECO:0000313" key="3">
    <source>
        <dbReference type="Proteomes" id="UP000741013"/>
    </source>
</evidence>
<evidence type="ECO:0000313" key="2">
    <source>
        <dbReference type="EMBL" id="MBP2179406.1"/>
    </source>
</evidence>
<reference evidence="2 3" key="1">
    <citation type="submission" date="2021-03" db="EMBL/GenBank/DDBJ databases">
        <title>Sequencing the genomes of 1000 actinobacteria strains.</title>
        <authorList>
            <person name="Klenk H.-P."/>
        </authorList>
    </citation>
    <scope>NUCLEOTIDE SEQUENCE [LARGE SCALE GENOMIC DNA]</scope>
    <source>
        <strain evidence="2 3">DSM 45510</strain>
    </source>
</reference>
<dbReference type="RefSeq" id="WP_209663121.1">
    <property type="nucleotide sequence ID" value="NZ_JAGGMS010000001.1"/>
</dbReference>
<name>A0ABS4PJ29_9PSEU</name>
<evidence type="ECO:0008006" key="4">
    <source>
        <dbReference type="Google" id="ProtNLM"/>
    </source>
</evidence>